<reference evidence="6 7" key="1">
    <citation type="submission" date="2017-02" db="EMBL/GenBank/DDBJ databases">
        <title>Genomes of Trichoderma spp. with biocontrol activity.</title>
        <authorList>
            <person name="Gardiner D."/>
            <person name="Kazan K."/>
            <person name="Vos C."/>
            <person name="Harvey P."/>
        </authorList>
    </citation>
    <scope>NUCLEOTIDE SEQUENCE [LARGE SCALE GENOMIC DNA]</scope>
    <source>
        <strain evidence="6 7">A5MH</strain>
    </source>
</reference>
<comment type="subunit">
    <text evidence="2">Homodimer; disulfide-linked.</text>
</comment>
<evidence type="ECO:0000256" key="1">
    <source>
        <dbReference type="ARBA" id="ARBA00008693"/>
    </source>
</evidence>
<evidence type="ECO:0000256" key="3">
    <source>
        <dbReference type="ARBA" id="ARBA00022702"/>
    </source>
</evidence>
<evidence type="ECO:0000313" key="6">
    <source>
        <dbReference type="EMBL" id="PNP45577.1"/>
    </source>
</evidence>
<feature type="chain" id="PRO_5014352781" evidence="5">
    <location>
        <begin position="21"/>
        <end position="330"/>
    </location>
</feature>
<feature type="signal peptide" evidence="5">
    <location>
        <begin position="1"/>
        <end position="20"/>
    </location>
</feature>
<dbReference type="PROSITE" id="PS51257">
    <property type="entry name" value="PROKAR_LIPOPROTEIN"/>
    <property type="match status" value="1"/>
</dbReference>
<evidence type="ECO:0000256" key="4">
    <source>
        <dbReference type="ARBA" id="ARBA00023157"/>
    </source>
</evidence>
<evidence type="ECO:0000256" key="2">
    <source>
        <dbReference type="ARBA" id="ARBA00011748"/>
    </source>
</evidence>
<dbReference type="GO" id="GO:0005576">
    <property type="term" value="C:extracellular region"/>
    <property type="evidence" value="ECO:0007669"/>
    <property type="project" value="InterPro"/>
</dbReference>
<dbReference type="AlphaFoldDB" id="A0A2K0TJA9"/>
<dbReference type="PANTHER" id="PTHR11245:SF6">
    <property type="entry name" value="DUF19 DOMAIN-CONTAINING PROTEIN"/>
    <property type="match status" value="1"/>
</dbReference>
<dbReference type="OrthoDB" id="2251794at2759"/>
<sequence length="330" mass="35098">MKPLYHIAAIGFTLFQACCADDSVSKRGSTLPPKPSCDPGFTLEGASTEAVNTPGTQFKAVISCSSLDTEKVFVFVNGEEYGDFQASDSGIEFTNGLSDGTALLGIIAADTHGYPFVSSFSLRFGTPTSSAKSSQSQKLLQAAVDNGCSTCGDCNSCPGYPMCASTCQVPPPHQCDFYQTCVEDSVPCSGVSNSYAINYGLKNCEKFDQNLDLFSENGQTFIWGTMNCLQKTLVPVVSACNATCQSIHDAAFGSHAQCYIANGFCSLECKDYVAELYTVGLDLFTSDAIKSVFQTAAGCLERIEQVIQEGACVNNVLQDIIMSILDVLSA</sequence>
<evidence type="ECO:0000313" key="7">
    <source>
        <dbReference type="Proteomes" id="UP000236546"/>
    </source>
</evidence>
<keyword evidence="4" id="KW-1015">Disulfide bond</keyword>
<dbReference type="GO" id="GO:0005179">
    <property type="term" value="F:hormone activity"/>
    <property type="evidence" value="ECO:0007669"/>
    <property type="project" value="UniProtKB-KW"/>
</dbReference>
<keyword evidence="5" id="KW-0732">Signal</keyword>
<comment type="similarity">
    <text evidence="1">Belongs to the stanniocalcin family.</text>
</comment>
<dbReference type="PANTHER" id="PTHR11245">
    <property type="entry name" value="STANNIOCALCIN"/>
    <property type="match status" value="1"/>
</dbReference>
<organism evidence="6 7">
    <name type="scientific">Trichoderma gamsii</name>
    <dbReference type="NCBI Taxonomy" id="398673"/>
    <lineage>
        <taxon>Eukaryota</taxon>
        <taxon>Fungi</taxon>
        <taxon>Dikarya</taxon>
        <taxon>Ascomycota</taxon>
        <taxon>Pezizomycotina</taxon>
        <taxon>Sordariomycetes</taxon>
        <taxon>Hypocreomycetidae</taxon>
        <taxon>Hypocreales</taxon>
        <taxon>Hypocreaceae</taxon>
        <taxon>Trichoderma</taxon>
    </lineage>
</organism>
<accession>A0A2K0TJA9</accession>
<dbReference type="EMBL" id="MTYH01000024">
    <property type="protein sequence ID" value="PNP45577.1"/>
    <property type="molecule type" value="Genomic_DNA"/>
</dbReference>
<evidence type="ECO:0000256" key="5">
    <source>
        <dbReference type="SAM" id="SignalP"/>
    </source>
</evidence>
<dbReference type="GO" id="GO:0006874">
    <property type="term" value="P:intracellular calcium ion homeostasis"/>
    <property type="evidence" value="ECO:0007669"/>
    <property type="project" value="TreeGrafter"/>
</dbReference>
<gene>
    <name evidence="6" type="ORF">TGAMA5MH_02800</name>
</gene>
<dbReference type="Proteomes" id="UP000236546">
    <property type="component" value="Unassembled WGS sequence"/>
</dbReference>
<comment type="caution">
    <text evidence="6">The sequence shown here is derived from an EMBL/GenBank/DDBJ whole genome shotgun (WGS) entry which is preliminary data.</text>
</comment>
<dbReference type="InterPro" id="IPR004978">
    <property type="entry name" value="Stanniocalcin"/>
</dbReference>
<protein>
    <submittedName>
        <fullName evidence="6">Uncharacterized protein</fullName>
    </submittedName>
</protein>
<name>A0A2K0TJA9_9HYPO</name>
<keyword evidence="3" id="KW-0372">Hormone</keyword>
<proteinExistence type="inferred from homology"/>